<dbReference type="CDD" id="cd02440">
    <property type="entry name" value="AdoMet_MTases"/>
    <property type="match status" value="1"/>
</dbReference>
<keyword evidence="6" id="KW-1185">Reference proteome</keyword>
<accession>A0ABT8GEY9</accession>
<feature type="domain" description="Methyltransferase type 11" evidence="4">
    <location>
        <begin position="38"/>
        <end position="126"/>
    </location>
</feature>
<dbReference type="InterPro" id="IPR013216">
    <property type="entry name" value="Methyltransf_11"/>
</dbReference>
<sequence length="239" mass="25119">MTHATSFGAAAGDYQRGRPGYSADAVAWLLPSSPRRVLDLGAGTGKLTALVVEAAPDVVAIDPDPAMLETLAAALPQVATAVGTAESIPLPDASVDAVAVGQAWHWFDVDAASTEVARVLRPGGTLGLVWNIRDSREPWVARLGEAMRGSAAEQLIEGAGPRVGAALTGLEHATWEWARGMSADDVRAMARSRSHYIVGDDAYRAQVDRDVEAVLAGLPDRAGVVSLPYVTHAFRAHRP</sequence>
<reference evidence="5" key="1">
    <citation type="submission" date="2023-06" db="EMBL/GenBank/DDBJ databases">
        <title>Egi l300058.</title>
        <authorList>
            <person name="Gao L."/>
            <person name="Fang B.-Z."/>
            <person name="Li W.-J."/>
        </authorList>
    </citation>
    <scope>NUCLEOTIDE SEQUENCE</scope>
    <source>
        <strain evidence="5">EGI L300058</strain>
    </source>
</reference>
<protein>
    <submittedName>
        <fullName evidence="5">Class I SAM-dependent methyltransferase</fullName>
    </submittedName>
</protein>
<keyword evidence="3" id="KW-0808">Transferase</keyword>
<evidence type="ECO:0000259" key="4">
    <source>
        <dbReference type="Pfam" id="PF08241"/>
    </source>
</evidence>
<comment type="similarity">
    <text evidence="1">Belongs to the methyltransferase superfamily.</text>
</comment>
<dbReference type="Pfam" id="PF08241">
    <property type="entry name" value="Methyltransf_11"/>
    <property type="match status" value="1"/>
</dbReference>
<dbReference type="PANTHER" id="PTHR44942">
    <property type="entry name" value="METHYLTRANSF_11 DOMAIN-CONTAINING PROTEIN"/>
    <property type="match status" value="1"/>
</dbReference>
<dbReference type="RefSeq" id="WP_301141257.1">
    <property type="nucleotide sequence ID" value="NZ_JAUHQA010000001.1"/>
</dbReference>
<dbReference type="SUPFAM" id="SSF53335">
    <property type="entry name" value="S-adenosyl-L-methionine-dependent methyltransferases"/>
    <property type="match status" value="1"/>
</dbReference>
<comment type="caution">
    <text evidence="5">The sequence shown here is derived from an EMBL/GenBank/DDBJ whole genome shotgun (WGS) entry which is preliminary data.</text>
</comment>
<dbReference type="GO" id="GO:0032259">
    <property type="term" value="P:methylation"/>
    <property type="evidence" value="ECO:0007669"/>
    <property type="project" value="UniProtKB-KW"/>
</dbReference>
<evidence type="ECO:0000256" key="3">
    <source>
        <dbReference type="ARBA" id="ARBA00022679"/>
    </source>
</evidence>
<dbReference type="InterPro" id="IPR051052">
    <property type="entry name" value="Diverse_substrate_MTase"/>
</dbReference>
<evidence type="ECO:0000313" key="6">
    <source>
        <dbReference type="Proteomes" id="UP001172708"/>
    </source>
</evidence>
<dbReference type="Proteomes" id="UP001172708">
    <property type="component" value="Unassembled WGS sequence"/>
</dbReference>
<proteinExistence type="inferred from homology"/>
<evidence type="ECO:0000256" key="2">
    <source>
        <dbReference type="ARBA" id="ARBA00022603"/>
    </source>
</evidence>
<dbReference type="PANTHER" id="PTHR44942:SF4">
    <property type="entry name" value="METHYLTRANSFERASE TYPE 11 DOMAIN-CONTAINING PROTEIN"/>
    <property type="match status" value="1"/>
</dbReference>
<gene>
    <name evidence="5" type="ORF">QQX02_03545</name>
</gene>
<evidence type="ECO:0000256" key="1">
    <source>
        <dbReference type="ARBA" id="ARBA00008361"/>
    </source>
</evidence>
<evidence type="ECO:0000313" key="5">
    <source>
        <dbReference type="EMBL" id="MDN4479997.1"/>
    </source>
</evidence>
<name>A0ABT8GEY9_9MICO</name>
<dbReference type="InterPro" id="IPR029063">
    <property type="entry name" value="SAM-dependent_MTases_sf"/>
</dbReference>
<dbReference type="Gene3D" id="3.40.50.150">
    <property type="entry name" value="Vaccinia Virus protein VP39"/>
    <property type="match status" value="1"/>
</dbReference>
<keyword evidence="2 5" id="KW-0489">Methyltransferase</keyword>
<organism evidence="5 6">
    <name type="scientific">Demequina muriae</name>
    <dbReference type="NCBI Taxonomy" id="3051664"/>
    <lineage>
        <taxon>Bacteria</taxon>
        <taxon>Bacillati</taxon>
        <taxon>Actinomycetota</taxon>
        <taxon>Actinomycetes</taxon>
        <taxon>Micrococcales</taxon>
        <taxon>Demequinaceae</taxon>
        <taxon>Demequina</taxon>
    </lineage>
</organism>
<dbReference type="GO" id="GO:0008168">
    <property type="term" value="F:methyltransferase activity"/>
    <property type="evidence" value="ECO:0007669"/>
    <property type="project" value="UniProtKB-KW"/>
</dbReference>
<dbReference type="EMBL" id="JAUHQA010000001">
    <property type="protein sequence ID" value="MDN4479997.1"/>
    <property type="molecule type" value="Genomic_DNA"/>
</dbReference>